<evidence type="ECO:0000256" key="1">
    <source>
        <dbReference type="SAM" id="MobiDB-lite"/>
    </source>
</evidence>
<feature type="region of interest" description="Disordered" evidence="1">
    <location>
        <begin position="20"/>
        <end position="59"/>
    </location>
</feature>
<organism evidence="3 4">
    <name type="scientific">Nocardiopsis aegyptia</name>
    <dbReference type="NCBI Taxonomy" id="220378"/>
    <lineage>
        <taxon>Bacteria</taxon>
        <taxon>Bacillati</taxon>
        <taxon>Actinomycetota</taxon>
        <taxon>Actinomycetes</taxon>
        <taxon>Streptosporangiales</taxon>
        <taxon>Nocardiopsidaceae</taxon>
        <taxon>Nocardiopsis</taxon>
    </lineage>
</organism>
<evidence type="ECO:0000313" key="4">
    <source>
        <dbReference type="Proteomes" id="UP000572051"/>
    </source>
</evidence>
<keyword evidence="2" id="KW-0812">Transmembrane</keyword>
<dbReference type="EMBL" id="JACCFS010000001">
    <property type="protein sequence ID" value="NYJ32193.1"/>
    <property type="molecule type" value="Genomic_DNA"/>
</dbReference>
<dbReference type="AlphaFoldDB" id="A0A7Z0J7N1"/>
<dbReference type="Proteomes" id="UP000572051">
    <property type="component" value="Unassembled WGS sequence"/>
</dbReference>
<evidence type="ECO:0000313" key="3">
    <source>
        <dbReference type="EMBL" id="NYJ32193.1"/>
    </source>
</evidence>
<accession>A0A7Z0J7N1</accession>
<protein>
    <submittedName>
        <fullName evidence="3">Uncharacterized protein</fullName>
    </submittedName>
</protein>
<keyword evidence="4" id="KW-1185">Reference proteome</keyword>
<sequence length="152" mass="16704">MFELTCLLWSVVREDGVSYRGVMNDDPPQNPAHRPTPPRAYGRVEQPHPYAHSAPARPIPPKRPSNALGVLSIVFGILAGFAGVVIVILPYLLFVLGGGGNAEGFDDFARAFGYTGGAVVFAGLLLFVFGIVRTITRKGARRKWDEEYRRTY</sequence>
<name>A0A7Z0J7N1_9ACTN</name>
<gene>
    <name evidence="3" type="ORF">HNR10_000074</name>
</gene>
<evidence type="ECO:0000256" key="2">
    <source>
        <dbReference type="SAM" id="Phobius"/>
    </source>
</evidence>
<comment type="caution">
    <text evidence="3">The sequence shown here is derived from an EMBL/GenBank/DDBJ whole genome shotgun (WGS) entry which is preliminary data.</text>
</comment>
<keyword evidence="2" id="KW-0472">Membrane</keyword>
<feature type="compositionally biased region" description="Pro residues" evidence="1">
    <location>
        <begin position="28"/>
        <end position="38"/>
    </location>
</feature>
<feature type="transmembrane region" description="Helical" evidence="2">
    <location>
        <begin position="67"/>
        <end position="92"/>
    </location>
</feature>
<feature type="transmembrane region" description="Helical" evidence="2">
    <location>
        <begin position="112"/>
        <end position="132"/>
    </location>
</feature>
<proteinExistence type="predicted"/>
<reference evidence="3 4" key="1">
    <citation type="submission" date="2020-07" db="EMBL/GenBank/DDBJ databases">
        <title>Sequencing the genomes of 1000 actinobacteria strains.</title>
        <authorList>
            <person name="Klenk H.-P."/>
        </authorList>
    </citation>
    <scope>NUCLEOTIDE SEQUENCE [LARGE SCALE GENOMIC DNA]</scope>
    <source>
        <strain evidence="3 4">DSM 44442</strain>
    </source>
</reference>
<keyword evidence="2" id="KW-1133">Transmembrane helix</keyword>